<dbReference type="Proteomes" id="UP000652153">
    <property type="component" value="Unassembled WGS sequence"/>
</dbReference>
<evidence type="ECO:0000313" key="1">
    <source>
        <dbReference type="EMBL" id="GGH46370.1"/>
    </source>
</evidence>
<reference evidence="2" key="1">
    <citation type="journal article" date="2019" name="Int. J. Syst. Evol. Microbiol.">
        <title>The Global Catalogue of Microorganisms (GCM) 10K type strain sequencing project: providing services to taxonomists for standard genome sequencing and annotation.</title>
        <authorList>
            <consortium name="The Broad Institute Genomics Platform"/>
            <consortium name="The Broad Institute Genome Sequencing Center for Infectious Disease"/>
            <person name="Wu L."/>
            <person name="Ma J."/>
        </authorList>
    </citation>
    <scope>NUCLEOTIDE SEQUENCE [LARGE SCALE GENOMIC DNA]</scope>
    <source>
        <strain evidence="2">CGMCC 1.12770</strain>
    </source>
</reference>
<dbReference type="EMBL" id="BMFU01000001">
    <property type="protein sequence ID" value="GGH46370.1"/>
    <property type="molecule type" value="Genomic_DNA"/>
</dbReference>
<keyword evidence="2" id="KW-1185">Reference proteome</keyword>
<dbReference type="RefSeq" id="WP_188591385.1">
    <property type="nucleotide sequence ID" value="NZ_BMFU01000001.1"/>
</dbReference>
<sequence>MLIMGLAENGVDSFKAAFLTMQKIKMLEDGKVHNLKDAVMSLNHGIEILFKLFLKDYDEYLIFADLDKYMTARKIMLSKGLSNVFEANPLLKTITLNEGIRRAKYLCDYDISEDFETVVQYLNKIRNQFMHYEISLSSEEVQELLLKLQIGYELSYEFFVEYNEDLRDMFEDARYEITIDDYSDEIAEMHRSLIEEDLAEQAYDRYLEEKYGMYKK</sequence>
<evidence type="ECO:0008006" key="3">
    <source>
        <dbReference type="Google" id="ProtNLM"/>
    </source>
</evidence>
<comment type="caution">
    <text evidence="1">The sequence shown here is derived from an EMBL/GenBank/DDBJ whole genome shotgun (WGS) entry which is preliminary data.</text>
</comment>
<gene>
    <name evidence="1" type="ORF">GCM10008014_08990</name>
</gene>
<organism evidence="1 2">
    <name type="scientific">Paenibacillus silvae</name>
    <dbReference type="NCBI Taxonomy" id="1325358"/>
    <lineage>
        <taxon>Bacteria</taxon>
        <taxon>Bacillati</taxon>
        <taxon>Bacillota</taxon>
        <taxon>Bacilli</taxon>
        <taxon>Bacillales</taxon>
        <taxon>Paenibacillaceae</taxon>
        <taxon>Paenibacillus</taxon>
    </lineage>
</organism>
<evidence type="ECO:0000313" key="2">
    <source>
        <dbReference type="Proteomes" id="UP000652153"/>
    </source>
</evidence>
<protein>
    <recommendedName>
        <fullName evidence="3">Cthe-2314-like HEPN domain-containing protein</fullName>
    </recommendedName>
</protein>
<accession>A0ABQ1Z1C2</accession>
<name>A0ABQ1Z1C2_9BACL</name>
<proteinExistence type="predicted"/>